<accession>A0A0F8WX59</accession>
<dbReference type="AlphaFoldDB" id="A0A0F8WX59"/>
<feature type="non-terminal residue" evidence="1">
    <location>
        <position position="1"/>
    </location>
</feature>
<dbReference type="EMBL" id="LAZR01062490">
    <property type="protein sequence ID" value="KKK61402.1"/>
    <property type="molecule type" value="Genomic_DNA"/>
</dbReference>
<protein>
    <submittedName>
        <fullName evidence="1">Uncharacterized protein</fullName>
    </submittedName>
</protein>
<gene>
    <name evidence="1" type="ORF">LCGC14_3014680</name>
</gene>
<name>A0A0F8WX59_9ZZZZ</name>
<evidence type="ECO:0000313" key="1">
    <source>
        <dbReference type="EMBL" id="KKK61402.1"/>
    </source>
</evidence>
<sequence>RPLTQIRLEHAKWPIRLRCGARATKTAMQKVLATEERATMARGMLYQVYRTGKLTAGGRTWRTRIGSITYPDRRRGWVSALFVHAAAPVAADGRRWLTVMLTDETQRPDAAELAKILKTALASIAAEPAPPTTAPAR</sequence>
<comment type="caution">
    <text evidence="1">The sequence shown here is derived from an EMBL/GenBank/DDBJ whole genome shotgun (WGS) entry which is preliminary data.</text>
</comment>
<proteinExistence type="predicted"/>
<organism evidence="1">
    <name type="scientific">marine sediment metagenome</name>
    <dbReference type="NCBI Taxonomy" id="412755"/>
    <lineage>
        <taxon>unclassified sequences</taxon>
        <taxon>metagenomes</taxon>
        <taxon>ecological metagenomes</taxon>
    </lineage>
</organism>
<reference evidence="1" key="1">
    <citation type="journal article" date="2015" name="Nature">
        <title>Complex archaea that bridge the gap between prokaryotes and eukaryotes.</title>
        <authorList>
            <person name="Spang A."/>
            <person name="Saw J.H."/>
            <person name="Jorgensen S.L."/>
            <person name="Zaremba-Niedzwiedzka K."/>
            <person name="Martijn J."/>
            <person name="Lind A.E."/>
            <person name="van Eijk R."/>
            <person name="Schleper C."/>
            <person name="Guy L."/>
            <person name="Ettema T.J."/>
        </authorList>
    </citation>
    <scope>NUCLEOTIDE SEQUENCE</scope>
</reference>